<proteinExistence type="predicted"/>
<keyword evidence="1" id="KW-0732">Signal</keyword>
<name>A0AAV1IAA9_9CHLO</name>
<dbReference type="EMBL" id="CAUYUE010000009">
    <property type="protein sequence ID" value="CAK0784037.1"/>
    <property type="molecule type" value="Genomic_DNA"/>
</dbReference>
<feature type="chain" id="PRO_5043326150" description="Extracellular protein" evidence="1">
    <location>
        <begin position="26"/>
        <end position="94"/>
    </location>
</feature>
<accession>A0AAV1IAA9</accession>
<evidence type="ECO:0000313" key="3">
    <source>
        <dbReference type="Proteomes" id="UP001314263"/>
    </source>
</evidence>
<sequence length="94" mass="9826">MALKTNALLTLWAMLVLAAVMQASAHRAMLQTDALGLRPCSLEASAAAIASNCPQDGQRYQVCLLGPAQGSCRLESAGLFPEAQCNTLCAFQSA</sequence>
<protein>
    <recommendedName>
        <fullName evidence="4">Extracellular protein</fullName>
    </recommendedName>
</protein>
<comment type="caution">
    <text evidence="2">The sequence shown here is derived from an EMBL/GenBank/DDBJ whole genome shotgun (WGS) entry which is preliminary data.</text>
</comment>
<dbReference type="Proteomes" id="UP001314263">
    <property type="component" value="Unassembled WGS sequence"/>
</dbReference>
<gene>
    <name evidence="2" type="ORF">CVIRNUC_007240</name>
</gene>
<organism evidence="2 3">
    <name type="scientific">Coccomyxa viridis</name>
    <dbReference type="NCBI Taxonomy" id="1274662"/>
    <lineage>
        <taxon>Eukaryota</taxon>
        <taxon>Viridiplantae</taxon>
        <taxon>Chlorophyta</taxon>
        <taxon>core chlorophytes</taxon>
        <taxon>Trebouxiophyceae</taxon>
        <taxon>Trebouxiophyceae incertae sedis</taxon>
        <taxon>Coccomyxaceae</taxon>
        <taxon>Coccomyxa</taxon>
    </lineage>
</organism>
<evidence type="ECO:0000256" key="1">
    <source>
        <dbReference type="SAM" id="SignalP"/>
    </source>
</evidence>
<feature type="signal peptide" evidence="1">
    <location>
        <begin position="1"/>
        <end position="25"/>
    </location>
</feature>
<reference evidence="2 3" key="1">
    <citation type="submission" date="2023-10" db="EMBL/GenBank/DDBJ databases">
        <authorList>
            <person name="Maclean D."/>
            <person name="Macfadyen A."/>
        </authorList>
    </citation>
    <scope>NUCLEOTIDE SEQUENCE [LARGE SCALE GENOMIC DNA]</scope>
</reference>
<evidence type="ECO:0000313" key="2">
    <source>
        <dbReference type="EMBL" id="CAK0784037.1"/>
    </source>
</evidence>
<evidence type="ECO:0008006" key="4">
    <source>
        <dbReference type="Google" id="ProtNLM"/>
    </source>
</evidence>
<dbReference type="AlphaFoldDB" id="A0AAV1IAA9"/>
<keyword evidence="3" id="KW-1185">Reference proteome</keyword>